<sequence length="516" mass="56002">MGKAGWRLTLDTSEPVELLSPRWNIPVKGTMYSGVNTTSSPPHMVAEDKNSHRKVVSEVDFFSACKSNDNQIFVKKENNSSDHDQITELDVNTGLHLLTTNSDQSSVDDGGSSTGEDKRAKNKLTILQVELEKLNTENQRLRGMLSQVSNNYTALQMHIANEIQKQQNSRKQSLLQDQKADHQGSVSRQLIELGPTSRDSSSDERTPSASTLNAVELAKNGDRIGKRIGRENTPDSDGWVSNKVPKLDPSKNIDQANESTMRKARVSVRARSEAPMITDGCQWRKYGQKMAKGNPCPRAYYRCTMAVGCPVRKQVQRCVDDQTILITTYEGTHSHPLPPAALAMASTTSAAASMLLSGSMTSADGLMNPNLLARSILPNPSSIATISASAPFPTVTLDLTHNPNQFQRNPNSTQFQSHISSQNFPPNVVDPNQSRFSGLQLSHQTTQLQINKAQHHASFADSLSAATAAITADPNFTAALAAAISSIMSGSTTSNTTTSTTTTTTNNHKASNLRGN</sequence>
<name>A0ACB9B8D9_ARCLA</name>
<proteinExistence type="predicted"/>
<dbReference type="Proteomes" id="UP001055879">
    <property type="component" value="Linkage Group LG06"/>
</dbReference>
<evidence type="ECO:0000313" key="1">
    <source>
        <dbReference type="EMBL" id="KAI3718682.1"/>
    </source>
</evidence>
<protein>
    <submittedName>
        <fullName evidence="1">Uncharacterized protein</fullName>
    </submittedName>
</protein>
<reference evidence="1 2" key="2">
    <citation type="journal article" date="2022" name="Mol. Ecol. Resour.">
        <title>The genomes of chicory, endive, great burdock and yacon provide insights into Asteraceae paleo-polyploidization history and plant inulin production.</title>
        <authorList>
            <person name="Fan W."/>
            <person name="Wang S."/>
            <person name="Wang H."/>
            <person name="Wang A."/>
            <person name="Jiang F."/>
            <person name="Liu H."/>
            <person name="Zhao H."/>
            <person name="Xu D."/>
            <person name="Zhang Y."/>
        </authorList>
    </citation>
    <scope>NUCLEOTIDE SEQUENCE [LARGE SCALE GENOMIC DNA]</scope>
    <source>
        <strain evidence="2">cv. Niubang</strain>
    </source>
</reference>
<reference evidence="2" key="1">
    <citation type="journal article" date="2022" name="Mol. Ecol. Resour.">
        <title>The genomes of chicory, endive, great burdock and yacon provide insights into Asteraceae palaeo-polyploidization history and plant inulin production.</title>
        <authorList>
            <person name="Fan W."/>
            <person name="Wang S."/>
            <person name="Wang H."/>
            <person name="Wang A."/>
            <person name="Jiang F."/>
            <person name="Liu H."/>
            <person name="Zhao H."/>
            <person name="Xu D."/>
            <person name="Zhang Y."/>
        </authorList>
    </citation>
    <scope>NUCLEOTIDE SEQUENCE [LARGE SCALE GENOMIC DNA]</scope>
    <source>
        <strain evidence="2">cv. Niubang</strain>
    </source>
</reference>
<keyword evidence="2" id="KW-1185">Reference proteome</keyword>
<organism evidence="1 2">
    <name type="scientific">Arctium lappa</name>
    <name type="common">Greater burdock</name>
    <name type="synonym">Lappa major</name>
    <dbReference type="NCBI Taxonomy" id="4217"/>
    <lineage>
        <taxon>Eukaryota</taxon>
        <taxon>Viridiplantae</taxon>
        <taxon>Streptophyta</taxon>
        <taxon>Embryophyta</taxon>
        <taxon>Tracheophyta</taxon>
        <taxon>Spermatophyta</taxon>
        <taxon>Magnoliopsida</taxon>
        <taxon>eudicotyledons</taxon>
        <taxon>Gunneridae</taxon>
        <taxon>Pentapetalae</taxon>
        <taxon>asterids</taxon>
        <taxon>campanulids</taxon>
        <taxon>Asterales</taxon>
        <taxon>Asteraceae</taxon>
        <taxon>Carduoideae</taxon>
        <taxon>Cardueae</taxon>
        <taxon>Arctiinae</taxon>
        <taxon>Arctium</taxon>
    </lineage>
</organism>
<evidence type="ECO:0000313" key="2">
    <source>
        <dbReference type="Proteomes" id="UP001055879"/>
    </source>
</evidence>
<comment type="caution">
    <text evidence="1">The sequence shown here is derived from an EMBL/GenBank/DDBJ whole genome shotgun (WGS) entry which is preliminary data.</text>
</comment>
<dbReference type="EMBL" id="CM042052">
    <property type="protein sequence ID" value="KAI3718682.1"/>
    <property type="molecule type" value="Genomic_DNA"/>
</dbReference>
<gene>
    <name evidence="1" type="ORF">L6452_19562</name>
</gene>
<accession>A0ACB9B8D9</accession>